<protein>
    <submittedName>
        <fullName evidence="1">Uridine kinase</fullName>
    </submittedName>
</protein>
<sequence>MSLQLTPLPPVVAVTAVLQRIGGLSGTLWVGIDGKGASGKTSFATRLAERLPTAAVIHIDDFARPELSGWERDRFVEQVLTPIRSGRPGRYQRWDYRTDRCIGWSDVPLGEPIIVEGVSATDVRLGVPWACTVWVEAPAELRLHRARERDGEEMMHRWLTDWMPSEDAYEAAQRPQDRVDLVVDGGSCR</sequence>
<dbReference type="InterPro" id="IPR027417">
    <property type="entry name" value="P-loop_NTPase"/>
</dbReference>
<accession>A0ABS2RKZ5</accession>
<dbReference type="Gene3D" id="3.40.50.300">
    <property type="entry name" value="P-loop containing nucleotide triphosphate hydrolases"/>
    <property type="match status" value="1"/>
</dbReference>
<reference evidence="1 2" key="1">
    <citation type="submission" date="2021-01" db="EMBL/GenBank/DDBJ databases">
        <title>Sequencing the genomes of 1000 actinobacteria strains.</title>
        <authorList>
            <person name="Klenk H.-P."/>
        </authorList>
    </citation>
    <scope>NUCLEOTIDE SEQUENCE [LARGE SCALE GENOMIC DNA]</scope>
    <source>
        <strain evidence="1 2">DSM 18662</strain>
    </source>
</reference>
<dbReference type="Pfam" id="PF13238">
    <property type="entry name" value="AAA_18"/>
    <property type="match status" value="1"/>
</dbReference>
<name>A0ABS2RKZ5_9ACTN</name>
<keyword evidence="1" id="KW-0418">Kinase</keyword>
<keyword evidence="2" id="KW-1185">Reference proteome</keyword>
<keyword evidence="1" id="KW-0808">Transferase</keyword>
<dbReference type="Proteomes" id="UP000704762">
    <property type="component" value="Unassembled WGS sequence"/>
</dbReference>
<proteinExistence type="predicted"/>
<dbReference type="GO" id="GO:0016301">
    <property type="term" value="F:kinase activity"/>
    <property type="evidence" value="ECO:0007669"/>
    <property type="project" value="UniProtKB-KW"/>
</dbReference>
<dbReference type="SUPFAM" id="SSF52540">
    <property type="entry name" value="P-loop containing nucleoside triphosphate hydrolases"/>
    <property type="match status" value="1"/>
</dbReference>
<organism evidence="1 2">
    <name type="scientific">Microlunatus panaciterrae</name>
    <dbReference type="NCBI Taxonomy" id="400768"/>
    <lineage>
        <taxon>Bacteria</taxon>
        <taxon>Bacillati</taxon>
        <taxon>Actinomycetota</taxon>
        <taxon>Actinomycetes</taxon>
        <taxon>Propionibacteriales</taxon>
        <taxon>Propionibacteriaceae</taxon>
        <taxon>Microlunatus</taxon>
    </lineage>
</organism>
<dbReference type="RefSeq" id="WP_204918589.1">
    <property type="nucleotide sequence ID" value="NZ_BAAAQP010000003.1"/>
</dbReference>
<comment type="caution">
    <text evidence="1">The sequence shown here is derived from an EMBL/GenBank/DDBJ whole genome shotgun (WGS) entry which is preliminary data.</text>
</comment>
<evidence type="ECO:0000313" key="1">
    <source>
        <dbReference type="EMBL" id="MBM7799675.1"/>
    </source>
</evidence>
<gene>
    <name evidence="1" type="ORF">JOE57_002596</name>
</gene>
<evidence type="ECO:0000313" key="2">
    <source>
        <dbReference type="Proteomes" id="UP000704762"/>
    </source>
</evidence>
<dbReference type="EMBL" id="JAFBCF010000001">
    <property type="protein sequence ID" value="MBM7799675.1"/>
    <property type="molecule type" value="Genomic_DNA"/>
</dbReference>